<dbReference type="InterPro" id="IPR011738">
    <property type="entry name" value="Phage_CHP"/>
</dbReference>
<dbReference type="EMBL" id="FOIZ01000001">
    <property type="protein sequence ID" value="SEW04327.1"/>
    <property type="molecule type" value="Genomic_DNA"/>
</dbReference>
<dbReference type="AlphaFoldDB" id="A0A1I0NRW9"/>
<sequence>MMLVELTTVPQGGIPLNAFKDHLRLGSGFSDGDLQDGVLEGFLRAAIAAVEARTGKVLIERAFSWTLTAWRNDTRQPLPLAPVNAISQMVLVDSNGTEVLSPDRWTLRPDMQRPTLEAKSSTLPAIPCGGHVRIEMLAGFGPEWSDLPVDLAHACFMLAAHYYEYRMDAMTPQQALPFGVAALIEPYRTVRLFMGGRT</sequence>
<dbReference type="NCBIfam" id="TIGR02215">
    <property type="entry name" value="phage_chp_gp8"/>
    <property type="match status" value="1"/>
</dbReference>
<evidence type="ECO:0000313" key="1">
    <source>
        <dbReference type="EMBL" id="SEW04327.1"/>
    </source>
</evidence>
<dbReference type="RefSeq" id="WP_089990521.1">
    <property type="nucleotide sequence ID" value="NZ_FOIZ01000001.1"/>
</dbReference>
<keyword evidence="2" id="KW-1185">Reference proteome</keyword>
<name>A0A1I0NRW9_9RHOB</name>
<dbReference type="Proteomes" id="UP000199167">
    <property type="component" value="Unassembled WGS sequence"/>
</dbReference>
<proteinExistence type="predicted"/>
<evidence type="ECO:0008006" key="3">
    <source>
        <dbReference type="Google" id="ProtNLM"/>
    </source>
</evidence>
<gene>
    <name evidence="1" type="ORF">SAMN04488515_0787</name>
</gene>
<dbReference type="OrthoDB" id="8478788at2"/>
<evidence type="ECO:0000313" key="2">
    <source>
        <dbReference type="Proteomes" id="UP000199167"/>
    </source>
</evidence>
<dbReference type="CDD" id="cd08054">
    <property type="entry name" value="gp6"/>
    <property type="match status" value="1"/>
</dbReference>
<dbReference type="Gene3D" id="1.10.3230.30">
    <property type="entry name" value="Phage gp6-like head-tail connector protein"/>
    <property type="match status" value="1"/>
</dbReference>
<protein>
    <recommendedName>
        <fullName evidence="3">Phage gp6-like head-tail connector protein</fullName>
    </recommendedName>
</protein>
<organism evidence="1 2">
    <name type="scientific">Cognatiyoonia koreensis</name>
    <dbReference type="NCBI Taxonomy" id="364200"/>
    <lineage>
        <taxon>Bacteria</taxon>
        <taxon>Pseudomonadati</taxon>
        <taxon>Pseudomonadota</taxon>
        <taxon>Alphaproteobacteria</taxon>
        <taxon>Rhodobacterales</taxon>
        <taxon>Paracoccaceae</taxon>
        <taxon>Cognatiyoonia</taxon>
    </lineage>
</organism>
<accession>A0A1I0NRW9</accession>
<reference evidence="1 2" key="1">
    <citation type="submission" date="2016-10" db="EMBL/GenBank/DDBJ databases">
        <authorList>
            <person name="de Groot N.N."/>
        </authorList>
    </citation>
    <scope>NUCLEOTIDE SEQUENCE [LARGE SCALE GENOMIC DNA]</scope>
    <source>
        <strain evidence="1 2">DSM 17925</strain>
    </source>
</reference>
<dbReference type="STRING" id="364200.SAMN04488515_0787"/>